<comment type="caution">
    <text evidence="1">The sequence shown here is derived from an EMBL/GenBank/DDBJ whole genome shotgun (WGS) entry which is preliminary data.</text>
</comment>
<keyword evidence="2" id="KW-1185">Reference proteome</keyword>
<reference evidence="2" key="1">
    <citation type="journal article" date="2019" name="Int. J. Syst. Evol. Microbiol.">
        <title>The Global Catalogue of Microorganisms (GCM) 10K type strain sequencing project: providing services to taxonomists for standard genome sequencing and annotation.</title>
        <authorList>
            <consortium name="The Broad Institute Genomics Platform"/>
            <consortium name="The Broad Institute Genome Sequencing Center for Infectious Disease"/>
            <person name="Wu L."/>
            <person name="Ma J."/>
        </authorList>
    </citation>
    <scope>NUCLEOTIDE SEQUENCE [LARGE SCALE GENOMIC DNA]</scope>
    <source>
        <strain evidence="2">JCM 18283</strain>
    </source>
</reference>
<dbReference type="EMBL" id="BAABJI010000002">
    <property type="protein sequence ID" value="GAA4915047.1"/>
    <property type="molecule type" value="Genomic_DNA"/>
</dbReference>
<proteinExistence type="predicted"/>
<dbReference type="RefSeq" id="WP_345330860.1">
    <property type="nucleotide sequence ID" value="NZ_BAABJI010000002.1"/>
</dbReference>
<gene>
    <name evidence="1" type="ORF">GCM10023313_18070</name>
</gene>
<protein>
    <submittedName>
        <fullName evidence="1">Uncharacterized protein</fullName>
    </submittedName>
</protein>
<sequence>MTSLSRFAPKTSMEERWKNAFNGKVELRKYISSDYEGITFETDKSIVGTPAV</sequence>
<evidence type="ECO:0000313" key="1">
    <source>
        <dbReference type="EMBL" id="GAA4915047.1"/>
    </source>
</evidence>
<evidence type="ECO:0000313" key="2">
    <source>
        <dbReference type="Proteomes" id="UP001501436"/>
    </source>
</evidence>
<accession>A0ABP9FTS8</accession>
<name>A0ABP9FTS8_9SPHI</name>
<dbReference type="Proteomes" id="UP001501436">
    <property type="component" value="Unassembled WGS sequence"/>
</dbReference>
<organism evidence="1 2">
    <name type="scientific">Mucilaginibacter defluvii</name>
    <dbReference type="NCBI Taxonomy" id="1196019"/>
    <lineage>
        <taxon>Bacteria</taxon>
        <taxon>Pseudomonadati</taxon>
        <taxon>Bacteroidota</taxon>
        <taxon>Sphingobacteriia</taxon>
        <taxon>Sphingobacteriales</taxon>
        <taxon>Sphingobacteriaceae</taxon>
        <taxon>Mucilaginibacter</taxon>
    </lineage>
</organism>